<gene>
    <name evidence="1" type="primary">Apaf1_2</name>
    <name evidence="1" type="ORF">CEXT_635971</name>
</gene>
<evidence type="ECO:0000313" key="2">
    <source>
        <dbReference type="Proteomes" id="UP001054945"/>
    </source>
</evidence>
<organism evidence="1 2">
    <name type="scientific">Caerostris extrusa</name>
    <name type="common">Bark spider</name>
    <name type="synonym">Caerostris bankana</name>
    <dbReference type="NCBI Taxonomy" id="172846"/>
    <lineage>
        <taxon>Eukaryota</taxon>
        <taxon>Metazoa</taxon>
        <taxon>Ecdysozoa</taxon>
        <taxon>Arthropoda</taxon>
        <taxon>Chelicerata</taxon>
        <taxon>Arachnida</taxon>
        <taxon>Araneae</taxon>
        <taxon>Araneomorphae</taxon>
        <taxon>Entelegynae</taxon>
        <taxon>Araneoidea</taxon>
        <taxon>Araneidae</taxon>
        <taxon>Caerostris</taxon>
    </lineage>
</organism>
<accession>A0AAV4VMZ4</accession>
<dbReference type="InterPro" id="IPR015943">
    <property type="entry name" value="WD40/YVTN_repeat-like_dom_sf"/>
</dbReference>
<dbReference type="Pfam" id="PF00400">
    <property type="entry name" value="WD40"/>
    <property type="match status" value="3"/>
</dbReference>
<sequence>MRENGQEIVVVSSDFFNCIEVRKGLEGRLDVKSNPEEDNITSCSLSPDCSEVVYGMKSGFVKVFNIATQSSLELSPNHSKQVTYILHSKYNSIFFTCSEDKTIKVGVERGSNLFTLIGHRDAIVMCTEFKDSDGSPLLLSCSKDGTLRAWKISDSTLNEKCLYTTEGHGNQVVTFCDVSPCENYIASSLLLMALLRYGELKMDNQ</sequence>
<keyword evidence="2" id="KW-1185">Reference proteome</keyword>
<reference evidence="1 2" key="1">
    <citation type="submission" date="2021-06" db="EMBL/GenBank/DDBJ databases">
        <title>Caerostris extrusa draft genome.</title>
        <authorList>
            <person name="Kono N."/>
            <person name="Arakawa K."/>
        </authorList>
    </citation>
    <scope>NUCLEOTIDE SEQUENCE [LARGE SCALE GENOMIC DNA]</scope>
</reference>
<keyword evidence="1" id="KW-0645">Protease</keyword>
<dbReference type="Gene3D" id="2.130.10.10">
    <property type="entry name" value="YVTN repeat-like/Quinoprotein amine dehydrogenase"/>
    <property type="match status" value="1"/>
</dbReference>
<comment type="caution">
    <text evidence="1">The sequence shown here is derived from an EMBL/GenBank/DDBJ whole genome shotgun (WGS) entry which is preliminary data.</text>
</comment>
<keyword evidence="1" id="KW-0378">Hydrolase</keyword>
<dbReference type="InterPro" id="IPR036322">
    <property type="entry name" value="WD40_repeat_dom_sf"/>
</dbReference>
<dbReference type="GO" id="GO:0006508">
    <property type="term" value="P:proteolysis"/>
    <property type="evidence" value="ECO:0007669"/>
    <property type="project" value="UniProtKB-KW"/>
</dbReference>
<dbReference type="InterPro" id="IPR001680">
    <property type="entry name" value="WD40_rpt"/>
</dbReference>
<name>A0AAV4VMZ4_CAEEX</name>
<protein>
    <submittedName>
        <fullName evidence="1">Apoptotic protease-activating factor 1</fullName>
    </submittedName>
</protein>
<dbReference type="Proteomes" id="UP001054945">
    <property type="component" value="Unassembled WGS sequence"/>
</dbReference>
<dbReference type="GO" id="GO:0008233">
    <property type="term" value="F:peptidase activity"/>
    <property type="evidence" value="ECO:0007669"/>
    <property type="project" value="UniProtKB-KW"/>
</dbReference>
<dbReference type="SMART" id="SM00320">
    <property type="entry name" value="WD40"/>
    <property type="match status" value="4"/>
</dbReference>
<dbReference type="PANTHER" id="PTHR19879:SF9">
    <property type="entry name" value="TRANSCRIPTION INITIATION FACTOR TFIID SUBUNIT 5"/>
    <property type="match status" value="1"/>
</dbReference>
<dbReference type="EMBL" id="BPLR01014805">
    <property type="protein sequence ID" value="GIY71413.1"/>
    <property type="molecule type" value="Genomic_DNA"/>
</dbReference>
<dbReference type="SUPFAM" id="SSF50978">
    <property type="entry name" value="WD40 repeat-like"/>
    <property type="match status" value="1"/>
</dbReference>
<proteinExistence type="predicted"/>
<dbReference type="PANTHER" id="PTHR19879">
    <property type="entry name" value="TRANSCRIPTION INITIATION FACTOR TFIID"/>
    <property type="match status" value="1"/>
</dbReference>
<dbReference type="AlphaFoldDB" id="A0AAV4VMZ4"/>
<evidence type="ECO:0000313" key="1">
    <source>
        <dbReference type="EMBL" id="GIY71413.1"/>
    </source>
</evidence>